<dbReference type="InterPro" id="IPR003441">
    <property type="entry name" value="NAC-dom"/>
</dbReference>
<dbReference type="EMBL" id="JAAMPC010000002">
    <property type="protein sequence ID" value="KAG2324739.1"/>
    <property type="molecule type" value="Genomic_DNA"/>
</dbReference>
<dbReference type="SUPFAM" id="SSF101941">
    <property type="entry name" value="NAC domain"/>
    <property type="match status" value="1"/>
</dbReference>
<accession>A0A8X7W7Z5</accession>
<organism evidence="6 7">
    <name type="scientific">Brassica carinata</name>
    <name type="common">Ethiopian mustard</name>
    <name type="synonym">Abyssinian cabbage</name>
    <dbReference type="NCBI Taxonomy" id="52824"/>
    <lineage>
        <taxon>Eukaryota</taxon>
        <taxon>Viridiplantae</taxon>
        <taxon>Streptophyta</taxon>
        <taxon>Embryophyta</taxon>
        <taxon>Tracheophyta</taxon>
        <taxon>Spermatophyta</taxon>
        <taxon>Magnoliopsida</taxon>
        <taxon>eudicotyledons</taxon>
        <taxon>Gunneridae</taxon>
        <taxon>Pentapetalae</taxon>
        <taxon>rosids</taxon>
        <taxon>malvids</taxon>
        <taxon>Brassicales</taxon>
        <taxon>Brassicaceae</taxon>
        <taxon>Brassiceae</taxon>
        <taxon>Brassica</taxon>
    </lineage>
</organism>
<dbReference type="AlphaFoldDB" id="A0A8X7W7Z5"/>
<dbReference type="PROSITE" id="PS51005">
    <property type="entry name" value="NAC"/>
    <property type="match status" value="1"/>
</dbReference>
<sequence length="86" mass="10344">MPKHRIAQGVDHEGIWVIVNGRTPIRSEETREIIGATNRFRYRFRNKGERTGLEWSNWFLREYRLFYPLRGTISKQVFCKITENLC</sequence>
<evidence type="ECO:0000313" key="7">
    <source>
        <dbReference type="Proteomes" id="UP000886595"/>
    </source>
</evidence>
<evidence type="ECO:0000256" key="4">
    <source>
        <dbReference type="ARBA" id="ARBA00023242"/>
    </source>
</evidence>
<feature type="domain" description="NAC" evidence="5">
    <location>
        <begin position="1"/>
        <end position="84"/>
    </location>
</feature>
<gene>
    <name evidence="6" type="ORF">Bca52824_007467</name>
</gene>
<evidence type="ECO:0000256" key="2">
    <source>
        <dbReference type="ARBA" id="ARBA00023125"/>
    </source>
</evidence>
<comment type="caution">
    <text evidence="6">The sequence shown here is derived from an EMBL/GenBank/DDBJ whole genome shotgun (WGS) entry which is preliminary data.</text>
</comment>
<keyword evidence="2" id="KW-0238">DNA-binding</keyword>
<dbReference type="OrthoDB" id="1026866at2759"/>
<name>A0A8X7W7Z5_BRACI</name>
<evidence type="ECO:0000256" key="1">
    <source>
        <dbReference type="ARBA" id="ARBA00023015"/>
    </source>
</evidence>
<reference evidence="6 7" key="1">
    <citation type="submission" date="2020-02" db="EMBL/GenBank/DDBJ databases">
        <authorList>
            <person name="Ma Q."/>
            <person name="Huang Y."/>
            <person name="Song X."/>
            <person name="Pei D."/>
        </authorList>
    </citation>
    <scope>NUCLEOTIDE SEQUENCE [LARGE SCALE GENOMIC DNA]</scope>
    <source>
        <strain evidence="6">Sxm20200214</strain>
        <tissue evidence="6">Leaf</tissue>
    </source>
</reference>
<keyword evidence="4" id="KW-0539">Nucleus</keyword>
<protein>
    <recommendedName>
        <fullName evidence="5">NAC domain-containing protein</fullName>
    </recommendedName>
</protein>
<evidence type="ECO:0000313" key="6">
    <source>
        <dbReference type="EMBL" id="KAG2324739.1"/>
    </source>
</evidence>
<dbReference type="InterPro" id="IPR036093">
    <property type="entry name" value="NAC_dom_sf"/>
</dbReference>
<evidence type="ECO:0000256" key="3">
    <source>
        <dbReference type="ARBA" id="ARBA00023163"/>
    </source>
</evidence>
<dbReference type="GO" id="GO:0003677">
    <property type="term" value="F:DNA binding"/>
    <property type="evidence" value="ECO:0007669"/>
    <property type="project" value="UniProtKB-KW"/>
</dbReference>
<evidence type="ECO:0000259" key="5">
    <source>
        <dbReference type="PROSITE" id="PS51005"/>
    </source>
</evidence>
<proteinExistence type="predicted"/>
<keyword evidence="1" id="KW-0805">Transcription regulation</keyword>
<keyword evidence="7" id="KW-1185">Reference proteome</keyword>
<dbReference type="Proteomes" id="UP000886595">
    <property type="component" value="Unassembled WGS sequence"/>
</dbReference>
<dbReference type="GO" id="GO:0006355">
    <property type="term" value="P:regulation of DNA-templated transcription"/>
    <property type="evidence" value="ECO:0007669"/>
    <property type="project" value="InterPro"/>
</dbReference>
<keyword evidence="3" id="KW-0804">Transcription</keyword>